<gene>
    <name evidence="2" type="ORF">ACFS6H_05635</name>
</gene>
<dbReference type="RefSeq" id="WP_386096130.1">
    <property type="nucleotide sequence ID" value="NZ_JBHUOZ010000001.1"/>
</dbReference>
<feature type="domain" description="Transposase IS200-like" evidence="1">
    <location>
        <begin position="10"/>
        <end position="147"/>
    </location>
</feature>
<evidence type="ECO:0000313" key="3">
    <source>
        <dbReference type="Proteomes" id="UP001597511"/>
    </source>
</evidence>
<dbReference type="SMART" id="SM01321">
    <property type="entry name" value="Y1_Tnp"/>
    <property type="match status" value="1"/>
</dbReference>
<dbReference type="PANTHER" id="PTHR36966:SF1">
    <property type="entry name" value="REP-ASSOCIATED TYROSINE TRANSPOSASE"/>
    <property type="match status" value="1"/>
</dbReference>
<proteinExistence type="predicted"/>
<dbReference type="PANTHER" id="PTHR36966">
    <property type="entry name" value="REP-ASSOCIATED TYROSINE TRANSPOSASE"/>
    <property type="match status" value="1"/>
</dbReference>
<sequence>MPTKREIPESEGVFFITFTNYQWRPLIAICNGYDIVYNWFDYLKDQGHYILGYVIMPNHVHVLIAFKNCNKSLNTIVGNGKRFMAYAIVSRLQEMKQDILLSELSGAVSGKEKERNKKHEIWEPSFDWKECRNNVFILQKLNYIHDNPCKGKWSLVNAPYEYQHSSAGFYITGHHTTYAVLNYFELGDIDLTKL</sequence>
<reference evidence="3" key="1">
    <citation type="journal article" date="2019" name="Int. J. Syst. Evol. Microbiol.">
        <title>The Global Catalogue of Microorganisms (GCM) 10K type strain sequencing project: providing services to taxonomists for standard genome sequencing and annotation.</title>
        <authorList>
            <consortium name="The Broad Institute Genomics Platform"/>
            <consortium name="The Broad Institute Genome Sequencing Center for Infectious Disease"/>
            <person name="Wu L."/>
            <person name="Ma J."/>
        </authorList>
    </citation>
    <scope>NUCLEOTIDE SEQUENCE [LARGE SCALE GENOMIC DNA]</scope>
    <source>
        <strain evidence="3">KCTC 23299</strain>
    </source>
</reference>
<name>A0ABW6A511_9BACT</name>
<dbReference type="Gene3D" id="3.30.70.1290">
    <property type="entry name" value="Transposase IS200-like"/>
    <property type="match status" value="1"/>
</dbReference>
<dbReference type="EMBL" id="JBHUOZ010000001">
    <property type="protein sequence ID" value="MFD2919187.1"/>
    <property type="molecule type" value="Genomic_DNA"/>
</dbReference>
<protein>
    <submittedName>
        <fullName evidence="2">Transposase</fullName>
    </submittedName>
</protein>
<dbReference type="InterPro" id="IPR052715">
    <property type="entry name" value="RAYT_transposase"/>
</dbReference>
<dbReference type="Proteomes" id="UP001597511">
    <property type="component" value="Unassembled WGS sequence"/>
</dbReference>
<comment type="caution">
    <text evidence="2">The sequence shown here is derived from an EMBL/GenBank/DDBJ whole genome shotgun (WGS) entry which is preliminary data.</text>
</comment>
<organism evidence="2 3">
    <name type="scientific">Terrimonas rubra</name>
    <dbReference type="NCBI Taxonomy" id="1035890"/>
    <lineage>
        <taxon>Bacteria</taxon>
        <taxon>Pseudomonadati</taxon>
        <taxon>Bacteroidota</taxon>
        <taxon>Chitinophagia</taxon>
        <taxon>Chitinophagales</taxon>
        <taxon>Chitinophagaceae</taxon>
        <taxon>Terrimonas</taxon>
    </lineage>
</organism>
<accession>A0ABW6A511</accession>
<evidence type="ECO:0000259" key="1">
    <source>
        <dbReference type="SMART" id="SM01321"/>
    </source>
</evidence>
<dbReference type="Pfam" id="PF01797">
    <property type="entry name" value="Y1_Tnp"/>
    <property type="match status" value="1"/>
</dbReference>
<keyword evidence="3" id="KW-1185">Reference proteome</keyword>
<dbReference type="InterPro" id="IPR002686">
    <property type="entry name" value="Transposase_17"/>
</dbReference>
<dbReference type="SUPFAM" id="SSF143422">
    <property type="entry name" value="Transposase IS200-like"/>
    <property type="match status" value="1"/>
</dbReference>
<dbReference type="InterPro" id="IPR036515">
    <property type="entry name" value="Transposase_17_sf"/>
</dbReference>
<evidence type="ECO:0000313" key="2">
    <source>
        <dbReference type="EMBL" id="MFD2919187.1"/>
    </source>
</evidence>